<gene>
    <name evidence="3" type="ORF">PgNI_00128</name>
</gene>
<protein>
    <recommendedName>
        <fullName evidence="4">Coagulation factor 5/8 type domain-containing protein</fullName>
    </recommendedName>
</protein>
<reference evidence="3" key="2">
    <citation type="submission" date="2019-10" db="EMBL/GenBank/DDBJ databases">
        <authorList>
            <consortium name="NCBI Genome Project"/>
        </authorList>
    </citation>
    <scope>NUCLEOTIDE SEQUENCE</scope>
    <source>
        <strain evidence="3">NI907</strain>
    </source>
</reference>
<dbReference type="Proteomes" id="UP000515153">
    <property type="component" value="Unplaced"/>
</dbReference>
<feature type="signal peptide" evidence="1">
    <location>
        <begin position="1"/>
        <end position="21"/>
    </location>
</feature>
<dbReference type="RefSeq" id="XP_030987416.1">
    <property type="nucleotide sequence ID" value="XM_031120211.1"/>
</dbReference>
<proteinExistence type="predicted"/>
<keyword evidence="1" id="KW-0732">Signal</keyword>
<organism evidence="2 3">
    <name type="scientific">Pyricularia grisea</name>
    <name type="common">Crabgrass-specific blast fungus</name>
    <name type="synonym">Magnaporthe grisea</name>
    <dbReference type="NCBI Taxonomy" id="148305"/>
    <lineage>
        <taxon>Eukaryota</taxon>
        <taxon>Fungi</taxon>
        <taxon>Dikarya</taxon>
        <taxon>Ascomycota</taxon>
        <taxon>Pezizomycotina</taxon>
        <taxon>Sordariomycetes</taxon>
        <taxon>Sordariomycetidae</taxon>
        <taxon>Magnaporthales</taxon>
        <taxon>Pyriculariaceae</taxon>
        <taxon>Pyricularia</taxon>
    </lineage>
</organism>
<feature type="chain" id="PRO_5028477188" description="Coagulation factor 5/8 type domain-containing protein" evidence="1">
    <location>
        <begin position="22"/>
        <end position="289"/>
    </location>
</feature>
<dbReference type="AlphaFoldDB" id="A0A6P8BJX9"/>
<evidence type="ECO:0008006" key="4">
    <source>
        <dbReference type="Google" id="ProtNLM"/>
    </source>
</evidence>
<dbReference type="GeneID" id="41955125"/>
<keyword evidence="2" id="KW-1185">Reference proteome</keyword>
<evidence type="ECO:0000313" key="2">
    <source>
        <dbReference type="Proteomes" id="UP000515153"/>
    </source>
</evidence>
<sequence length="289" mass="31230">MHSPSWATALLLALLLPLTLAQNIRAIYLFNNVLKSNTTALTQSGFNSAIMFGVGVKANGDIMYYSNVAGSSDVLIASGGKYVGGDDLQTKVRSLKGTGSKITRVEICMNSNNIKDLMNSGSGSSTTIYKNFDALKTAWNLDAVNNDDESIYDVDSTVTFGRMVGNIGYKYTASPYQNVAFYQDVKKQLGSTLMDRFYLQCYDGGANNDPQDWQSQLGAKVVPLLWVTNDSKPSDGSTAAQAKSSFTSWKAKGDLGGGGYWNDYDIEKNNLSYSDYAGVLNDLFPGTAA</sequence>
<accession>A0A6P8BJX9</accession>
<evidence type="ECO:0000256" key="1">
    <source>
        <dbReference type="SAM" id="SignalP"/>
    </source>
</evidence>
<dbReference type="KEGG" id="pgri:PgNI_00128"/>
<evidence type="ECO:0000313" key="3">
    <source>
        <dbReference type="RefSeq" id="XP_030987416.1"/>
    </source>
</evidence>
<name>A0A6P8BJX9_PYRGI</name>
<reference evidence="3" key="3">
    <citation type="submission" date="2025-08" db="UniProtKB">
        <authorList>
            <consortium name="RefSeq"/>
        </authorList>
    </citation>
    <scope>IDENTIFICATION</scope>
    <source>
        <strain evidence="3">NI907</strain>
    </source>
</reference>
<reference evidence="3" key="1">
    <citation type="journal article" date="2019" name="Mol. Biol. Evol.">
        <title>Blast fungal genomes show frequent chromosomal changes, gene gains and losses, and effector gene turnover.</title>
        <authorList>
            <person name="Gomez Luciano L.B."/>
            <person name="Jason Tsai I."/>
            <person name="Chuma I."/>
            <person name="Tosa Y."/>
            <person name="Chen Y.H."/>
            <person name="Li J.Y."/>
            <person name="Li M.Y."/>
            <person name="Jade Lu M.Y."/>
            <person name="Nakayashiki H."/>
            <person name="Li W.H."/>
        </authorList>
    </citation>
    <scope>NUCLEOTIDE SEQUENCE</scope>
    <source>
        <strain evidence="3">NI907</strain>
    </source>
</reference>